<gene>
    <name evidence="2" type="ORF">MPPM_5521</name>
</gene>
<keyword evidence="2" id="KW-0614">Plasmid</keyword>
<name>A0A160PLN1_9HYPH</name>
<protein>
    <submittedName>
        <fullName evidence="2">Uncharacterized protein</fullName>
    </submittedName>
</protein>
<evidence type="ECO:0000313" key="2">
    <source>
        <dbReference type="EMBL" id="BAU94126.1"/>
    </source>
</evidence>
<accession>A0A160PLN1</accession>
<sequence>MTSISSNYSRPAEEKRSYGSIEEHKQTGPTDESAASKHTFIALTNAVRVFELSLDHMHEIGAYFVSDAGGRTFHVRRISQSGSLIIFEGMFDGHPIHLVKHYTQVNIALTALPKISAEPVRIGFVVGN</sequence>
<dbReference type="GeneID" id="72993051"/>
<dbReference type="AlphaFoldDB" id="A0A160PLN1"/>
<feature type="compositionally biased region" description="Basic and acidic residues" evidence="1">
    <location>
        <begin position="11"/>
        <end position="26"/>
    </location>
</feature>
<reference evidence="2 3" key="1">
    <citation type="journal article" date="2016" name="Genome Announc.">
        <title>Complete Genome Sequence of Methylobacterium populi P-1M, Isolated from Pink-Pigmented Household Biofilm.</title>
        <authorList>
            <person name="Morohoshi T."/>
            <person name="Ikeda T."/>
        </authorList>
    </citation>
    <scope>NUCLEOTIDE SEQUENCE [LARGE SCALE GENOMIC DNA]</scope>
    <source>
        <strain evidence="2 3">P-1M</strain>
        <plasmid evidence="3">Plasmid pmppm02 dna</plasmid>
    </source>
</reference>
<dbReference type="EMBL" id="AP014811">
    <property type="protein sequence ID" value="BAU94126.1"/>
    <property type="molecule type" value="Genomic_DNA"/>
</dbReference>
<geneLocation type="plasmid" evidence="3">
    <name>pmppm02 dna</name>
</geneLocation>
<evidence type="ECO:0000313" key="3">
    <source>
        <dbReference type="Proteomes" id="UP000218288"/>
    </source>
</evidence>
<proteinExistence type="predicted"/>
<evidence type="ECO:0000256" key="1">
    <source>
        <dbReference type="SAM" id="MobiDB-lite"/>
    </source>
</evidence>
<organism evidence="2 3">
    <name type="scientific">Methylorubrum populi</name>
    <dbReference type="NCBI Taxonomy" id="223967"/>
    <lineage>
        <taxon>Bacteria</taxon>
        <taxon>Pseudomonadati</taxon>
        <taxon>Pseudomonadota</taxon>
        <taxon>Alphaproteobacteria</taxon>
        <taxon>Hyphomicrobiales</taxon>
        <taxon>Methylobacteriaceae</taxon>
        <taxon>Methylorubrum</taxon>
    </lineage>
</organism>
<dbReference type="OrthoDB" id="7202559at2"/>
<feature type="region of interest" description="Disordered" evidence="1">
    <location>
        <begin position="1"/>
        <end position="35"/>
    </location>
</feature>
<dbReference type="RefSeq" id="WP_133091956.1">
    <property type="nucleotide sequence ID" value="NZ_AP014811.1"/>
</dbReference>
<dbReference type="Proteomes" id="UP000218288">
    <property type="component" value="Plasmid pMPPM02"/>
</dbReference>